<dbReference type="Proteomes" id="UP000008514">
    <property type="component" value="Chromosome"/>
</dbReference>
<gene>
    <name evidence="2" type="ordered locus">P700755_000234</name>
</gene>
<dbReference type="KEGG" id="ptq:P700755_000234"/>
<evidence type="ECO:0000313" key="2">
    <source>
        <dbReference type="EMBL" id="AFU67285.1"/>
    </source>
</evidence>
<accession>K4IP18</accession>
<reference evidence="2" key="2">
    <citation type="submission" date="2012-09" db="EMBL/GenBank/DDBJ databases">
        <title>The complete sequence of Psychroflexus torquis an extreme psychrophile from sea-ice that is stimulated by light.</title>
        <authorList>
            <person name="Feng S."/>
            <person name="Powell S.M."/>
            <person name="Bowman J.P."/>
        </authorList>
    </citation>
    <scope>NUCLEOTIDE SEQUENCE [LARGE SCALE GENOMIC DNA]</scope>
    <source>
        <strain evidence="2">ATCC 700755</strain>
    </source>
</reference>
<sequence>MVLFILNLLTFIRKPIIIISALIFINFQHQRSLKCKSLTDLPKGIYTVKMTDISGAYWEHKARTKLFQK</sequence>
<organism evidence="2 3">
    <name type="scientific">Psychroflexus torquis (strain ATCC 700755 / CIP 106069 / ACAM 623)</name>
    <dbReference type="NCBI Taxonomy" id="313595"/>
    <lineage>
        <taxon>Bacteria</taxon>
        <taxon>Pseudomonadati</taxon>
        <taxon>Bacteroidota</taxon>
        <taxon>Flavobacteriia</taxon>
        <taxon>Flavobacteriales</taxon>
        <taxon>Flavobacteriaceae</taxon>
        <taxon>Psychroflexus</taxon>
    </lineage>
</organism>
<dbReference type="AlphaFoldDB" id="K4IP18"/>
<reference evidence="2" key="1">
    <citation type="submission" date="2006-03" db="EMBL/GenBank/DDBJ databases">
        <authorList>
            <person name="Bowman J."/>
            <person name="Ferriera S."/>
            <person name="Johnson J."/>
            <person name="Kravitz S."/>
            <person name="Halpern A."/>
            <person name="Remington K."/>
            <person name="Beeson K."/>
            <person name="Tran B."/>
            <person name="Rogers Y.-H."/>
            <person name="Friedman R."/>
            <person name="Venter J.C."/>
        </authorList>
    </citation>
    <scope>NUCLEOTIDE SEQUENCE [LARGE SCALE GENOMIC DNA]</scope>
    <source>
        <strain evidence="2">ATCC 700755</strain>
    </source>
</reference>
<protein>
    <submittedName>
        <fullName evidence="2">Uncharacterized protein</fullName>
    </submittedName>
</protein>
<dbReference type="EMBL" id="CP003879">
    <property type="protein sequence ID" value="AFU67285.1"/>
    <property type="molecule type" value="Genomic_DNA"/>
</dbReference>
<keyword evidence="1" id="KW-1133">Transmembrane helix</keyword>
<dbReference type="STRING" id="313595.P700755_000234"/>
<proteinExistence type="predicted"/>
<keyword evidence="1" id="KW-0472">Membrane</keyword>
<feature type="transmembrane region" description="Helical" evidence="1">
    <location>
        <begin position="6"/>
        <end position="27"/>
    </location>
</feature>
<evidence type="ECO:0000256" key="1">
    <source>
        <dbReference type="SAM" id="Phobius"/>
    </source>
</evidence>
<dbReference type="HOGENOM" id="CLU_2772922_0_0_10"/>
<keyword evidence="3" id="KW-1185">Reference proteome</keyword>
<evidence type="ECO:0000313" key="3">
    <source>
        <dbReference type="Proteomes" id="UP000008514"/>
    </source>
</evidence>
<keyword evidence="1" id="KW-0812">Transmembrane</keyword>
<name>K4IP18_PSYTT</name>